<keyword evidence="6" id="KW-0687">Ribonucleoprotein</keyword>
<comment type="similarity">
    <text evidence="2">Belongs to the bacterial ribosomal protein bL27 family.</text>
</comment>
<feature type="compositionally biased region" description="Basic and acidic residues" evidence="9">
    <location>
        <begin position="33"/>
        <end position="47"/>
    </location>
</feature>
<name>A0A1G4KK48_9SACH</name>
<dbReference type="Gene3D" id="2.40.50.100">
    <property type="match status" value="1"/>
</dbReference>
<dbReference type="FunFam" id="2.40.50.100:FF:000042">
    <property type="entry name" value="50S ribosomal protein L27"/>
    <property type="match status" value="1"/>
</dbReference>
<evidence type="ECO:0000313" key="11">
    <source>
        <dbReference type="EMBL" id="SCV04927.1"/>
    </source>
</evidence>
<dbReference type="GO" id="GO:0005762">
    <property type="term" value="C:mitochondrial large ribosomal subunit"/>
    <property type="evidence" value="ECO:0007669"/>
    <property type="project" value="TreeGrafter"/>
</dbReference>
<gene>
    <name evidence="11" type="ORF">LANO_0G14488G</name>
</gene>
<proteinExistence type="inferred from homology"/>
<dbReference type="EMBL" id="LT598453">
    <property type="protein sequence ID" value="SCV04927.1"/>
    <property type="molecule type" value="Genomic_DNA"/>
</dbReference>
<dbReference type="GO" id="GO:0003735">
    <property type="term" value="F:structural constituent of ribosome"/>
    <property type="evidence" value="ECO:0007669"/>
    <property type="project" value="InterPro"/>
</dbReference>
<organism evidence="11 12">
    <name type="scientific">Lachancea nothofagi CBS 11611</name>
    <dbReference type="NCBI Taxonomy" id="1266666"/>
    <lineage>
        <taxon>Eukaryota</taxon>
        <taxon>Fungi</taxon>
        <taxon>Dikarya</taxon>
        <taxon>Ascomycota</taxon>
        <taxon>Saccharomycotina</taxon>
        <taxon>Saccharomycetes</taxon>
        <taxon>Saccharomycetales</taxon>
        <taxon>Saccharomycetaceae</taxon>
        <taxon>Lachancea</taxon>
    </lineage>
</organism>
<dbReference type="PRINTS" id="PR00063">
    <property type="entry name" value="RIBOSOMALL27"/>
</dbReference>
<dbReference type="PROSITE" id="PS00831">
    <property type="entry name" value="RIBOSOMAL_L27"/>
    <property type="match status" value="1"/>
</dbReference>
<dbReference type="SUPFAM" id="SSF110324">
    <property type="entry name" value="Ribosomal L27 protein-like"/>
    <property type="match status" value="1"/>
</dbReference>
<dbReference type="GO" id="GO:0006412">
    <property type="term" value="P:translation"/>
    <property type="evidence" value="ECO:0007669"/>
    <property type="project" value="InterPro"/>
</dbReference>
<dbReference type="InterPro" id="IPR041244">
    <property type="entry name" value="Ribosomal_bL27m_C"/>
</dbReference>
<keyword evidence="4" id="KW-0689">Ribosomal protein</keyword>
<dbReference type="Pfam" id="PF18471">
    <property type="entry name" value="Ribosomal_L27_C"/>
    <property type="match status" value="1"/>
</dbReference>
<keyword evidence="5" id="KW-0496">Mitochondrion</keyword>
<evidence type="ECO:0000256" key="8">
    <source>
        <dbReference type="ARBA" id="ARBA00035465"/>
    </source>
</evidence>
<evidence type="ECO:0000259" key="10">
    <source>
        <dbReference type="Pfam" id="PF18471"/>
    </source>
</evidence>
<dbReference type="OrthoDB" id="1867012at2759"/>
<dbReference type="InterPro" id="IPR001684">
    <property type="entry name" value="Ribosomal_bL27"/>
</dbReference>
<dbReference type="Proteomes" id="UP000189911">
    <property type="component" value="Chromosome G"/>
</dbReference>
<keyword evidence="12" id="KW-1185">Reference proteome</keyword>
<evidence type="ECO:0000256" key="2">
    <source>
        <dbReference type="ARBA" id="ARBA00010797"/>
    </source>
</evidence>
<accession>A0A1G4KK48</accession>
<evidence type="ECO:0000313" key="12">
    <source>
        <dbReference type="Proteomes" id="UP000189911"/>
    </source>
</evidence>
<dbReference type="InterPro" id="IPR018261">
    <property type="entry name" value="Ribosomal_bL27_CS"/>
</dbReference>
<reference evidence="12" key="1">
    <citation type="submission" date="2016-03" db="EMBL/GenBank/DDBJ databases">
        <authorList>
            <person name="Devillers Hugo."/>
        </authorList>
    </citation>
    <scope>NUCLEOTIDE SEQUENCE [LARGE SCALE GENOMIC DNA]</scope>
</reference>
<feature type="domain" description="Large ribosomal subunit protein bL27m C-terminal" evidence="10">
    <location>
        <begin position="130"/>
        <end position="366"/>
    </location>
</feature>
<dbReference type="NCBIfam" id="TIGR00062">
    <property type="entry name" value="L27"/>
    <property type="match status" value="1"/>
</dbReference>
<evidence type="ECO:0000256" key="7">
    <source>
        <dbReference type="ARBA" id="ARBA00035267"/>
    </source>
</evidence>
<dbReference type="PANTHER" id="PTHR15893:SF0">
    <property type="entry name" value="LARGE RIBOSOMAL SUBUNIT PROTEIN BL27M"/>
    <property type="match status" value="1"/>
</dbReference>
<comment type="subcellular location">
    <subcellularLocation>
        <location evidence="1">Mitochondrion</location>
    </subcellularLocation>
</comment>
<evidence type="ECO:0000256" key="1">
    <source>
        <dbReference type="ARBA" id="ARBA00004173"/>
    </source>
</evidence>
<evidence type="ECO:0000256" key="6">
    <source>
        <dbReference type="ARBA" id="ARBA00023274"/>
    </source>
</evidence>
<feature type="region of interest" description="Disordered" evidence="9">
    <location>
        <begin position="28"/>
        <end position="47"/>
    </location>
</feature>
<protein>
    <recommendedName>
        <fullName evidence="7">Large ribosomal subunit protein bL27m</fullName>
    </recommendedName>
    <alternativeName>
        <fullName evidence="8">54S ribosomal protein L2, mitochondrial</fullName>
    </alternativeName>
</protein>
<sequence length="366" mass="42052">MLGWNRAPVGHYVSKFFIQVRTATKKAAGSRTSMKDSAGRRLGPKKYEGQEVKPGEILMRQRGTKFYPGENVGIGKDHTVFAMEPGFVRYYLDPFHPKRKFIGVALGSELKLPTPHFAPRVRRFGRQLIENSEAAQKEANSLTRKQFMARDSITAGMNERETRRADLRLQFAKKLTESLQLKFEGQSMEMATLYLLRLRSCLKNGFSLLDARFNSLHYLEQETVLQARREAFSQETLAEQLQKLYATADKINTSTSFNNRLELTRYYSKSERENLKAKLLNDLTSATLATRKDKKNIEKLLESTADFLTRSEEVQLRRRFLKPVKPENVSMASKNEKKPITVKRFNYMRGGIDAISRTKSAFLSKL</sequence>
<dbReference type="PANTHER" id="PTHR15893">
    <property type="entry name" value="RIBOSOMAL PROTEIN L27"/>
    <property type="match status" value="1"/>
</dbReference>
<evidence type="ECO:0000256" key="3">
    <source>
        <dbReference type="ARBA" id="ARBA00022946"/>
    </source>
</evidence>
<evidence type="ECO:0000256" key="5">
    <source>
        <dbReference type="ARBA" id="ARBA00023128"/>
    </source>
</evidence>
<dbReference type="AlphaFoldDB" id="A0A1G4KK48"/>
<keyword evidence="3" id="KW-0809">Transit peptide</keyword>
<evidence type="ECO:0000256" key="4">
    <source>
        <dbReference type="ARBA" id="ARBA00022980"/>
    </source>
</evidence>
<evidence type="ECO:0000256" key="9">
    <source>
        <dbReference type="SAM" id="MobiDB-lite"/>
    </source>
</evidence>
<dbReference type="Pfam" id="PF01016">
    <property type="entry name" value="Ribosomal_L27"/>
    <property type="match status" value="1"/>
</dbReference>